<feature type="domain" description="Transposase IS116/IS110/IS902 C-terminal" evidence="3">
    <location>
        <begin position="272"/>
        <end position="353"/>
    </location>
</feature>
<dbReference type="GeneID" id="301106501"/>
<dbReference type="AlphaFoldDB" id="A0A7Y6N4N0"/>
<gene>
    <name evidence="4" type="ORF">G5S42_39860</name>
</gene>
<dbReference type="GO" id="GO:0004803">
    <property type="term" value="F:transposase activity"/>
    <property type="evidence" value="ECO:0007669"/>
    <property type="project" value="InterPro"/>
</dbReference>
<accession>A0A7Y6N4N0</accession>
<feature type="region of interest" description="Disordered" evidence="2">
    <location>
        <begin position="71"/>
        <end position="134"/>
    </location>
</feature>
<comment type="caution">
    <text evidence="4">The sequence shown here is derived from an EMBL/GenBank/DDBJ whole genome shotgun (WGS) entry which is preliminary data.</text>
</comment>
<feature type="compositionally biased region" description="Basic residues" evidence="2">
    <location>
        <begin position="109"/>
        <end position="129"/>
    </location>
</feature>
<sequence length="399" mass="44620">MARRVEPRRRERRRGAAAAVLGPAGRVAVERARVHAPDRTDHARNAEPLGRESIRERGRRAERRLFAARRRPVHRAVPRDASLRRDHRAAAEHAAQHPSAHDDVPLLRRGIRPRGARKHDLRGARRRAPHTREHRAAAAALRVRRRAHAARRCRSGVIIRRDHGRRGHLRRAAEDVAAPDGRGQGQRGVPQRVRRPRGTERILLYEFGAAVHRGSHNLDDAARALTDLADTLPAMVIDTLREQLQRIRALTGEIRSIERRLSTWKRANEAATRLAAIPGVGLLTATAAIATIGDANTFRSGREFAAFIGLVPRQSGTGGRVKLLGISKRGDVYLRTLLIHGARSVLAHRKHLSDSLQRLIMRRPFNVAVVALANKMARTIWALLARERTYQPGYVAHAT</sequence>
<name>A0A7Y6N4N0_9BURK</name>
<dbReference type="NCBIfam" id="NF033542">
    <property type="entry name" value="transpos_IS110"/>
    <property type="match status" value="1"/>
</dbReference>
<dbReference type="Pfam" id="PF02371">
    <property type="entry name" value="Transposase_20"/>
    <property type="match status" value="1"/>
</dbReference>
<organism evidence="4 5">
    <name type="scientific">Paraburkholderia youngii</name>
    <dbReference type="NCBI Taxonomy" id="2782701"/>
    <lineage>
        <taxon>Bacteria</taxon>
        <taxon>Pseudomonadati</taxon>
        <taxon>Pseudomonadota</taxon>
        <taxon>Betaproteobacteria</taxon>
        <taxon>Burkholderiales</taxon>
        <taxon>Burkholderiaceae</taxon>
        <taxon>Paraburkholderia</taxon>
    </lineage>
</organism>
<dbReference type="GO" id="GO:0003677">
    <property type="term" value="F:DNA binding"/>
    <property type="evidence" value="ECO:0007669"/>
    <property type="project" value="InterPro"/>
</dbReference>
<dbReference type="InterPro" id="IPR003346">
    <property type="entry name" value="Transposase_20"/>
</dbReference>
<evidence type="ECO:0000256" key="2">
    <source>
        <dbReference type="SAM" id="MobiDB-lite"/>
    </source>
</evidence>
<dbReference type="InterPro" id="IPR047650">
    <property type="entry name" value="Transpos_IS110"/>
</dbReference>
<evidence type="ECO:0000256" key="1">
    <source>
        <dbReference type="SAM" id="Coils"/>
    </source>
</evidence>
<proteinExistence type="predicted"/>
<evidence type="ECO:0000313" key="5">
    <source>
        <dbReference type="Proteomes" id="UP000594380"/>
    </source>
</evidence>
<dbReference type="Proteomes" id="UP000594380">
    <property type="component" value="Unassembled WGS sequence"/>
</dbReference>
<feature type="compositionally biased region" description="Basic and acidic residues" evidence="2">
    <location>
        <begin position="77"/>
        <end position="106"/>
    </location>
</feature>
<feature type="region of interest" description="Disordered" evidence="2">
    <location>
        <begin position="164"/>
        <end position="194"/>
    </location>
</feature>
<dbReference type="PANTHER" id="PTHR33055:SF3">
    <property type="entry name" value="PUTATIVE TRANSPOSASE FOR IS117-RELATED"/>
    <property type="match status" value="1"/>
</dbReference>
<evidence type="ECO:0000259" key="3">
    <source>
        <dbReference type="Pfam" id="PF02371"/>
    </source>
</evidence>
<dbReference type="PANTHER" id="PTHR33055">
    <property type="entry name" value="TRANSPOSASE FOR INSERTION SEQUENCE ELEMENT IS1111A"/>
    <property type="match status" value="1"/>
</dbReference>
<feature type="region of interest" description="Disordered" evidence="2">
    <location>
        <begin position="33"/>
        <end position="56"/>
    </location>
</feature>
<reference evidence="4 5" key="1">
    <citation type="submission" date="2020-02" db="EMBL/GenBank/DDBJ databases">
        <title>Paraburkholderia simonii sp. nov. and Paraburkholderia youngii sp. nov. Brazilian and Mexican Mimosa-associated rhizobia.</title>
        <authorList>
            <person name="Mavima L."/>
            <person name="Beukes C.W."/>
            <person name="Chan W.Y."/>
            <person name="Palmer M."/>
            <person name="De Meyer S.E."/>
            <person name="James E.K."/>
            <person name="Venter S.N."/>
            <person name="Steenkamp E.T."/>
        </authorList>
    </citation>
    <scope>NUCLEOTIDE SEQUENCE [LARGE SCALE GENOMIC DNA]</scope>
    <source>
        <strain evidence="4 5">JPY169</strain>
    </source>
</reference>
<evidence type="ECO:0000313" key="4">
    <source>
        <dbReference type="EMBL" id="NUY05689.1"/>
    </source>
</evidence>
<feature type="coiled-coil region" evidence="1">
    <location>
        <begin position="240"/>
        <end position="267"/>
    </location>
</feature>
<dbReference type="RefSeq" id="WP_176112496.1">
    <property type="nucleotide sequence ID" value="NZ_JAALDK010000003.1"/>
</dbReference>
<dbReference type="GO" id="GO:0006313">
    <property type="term" value="P:DNA transposition"/>
    <property type="evidence" value="ECO:0007669"/>
    <property type="project" value="InterPro"/>
</dbReference>
<dbReference type="EMBL" id="JAALDK010000003">
    <property type="protein sequence ID" value="NUY05689.1"/>
    <property type="molecule type" value="Genomic_DNA"/>
</dbReference>
<protein>
    <submittedName>
        <fullName evidence="4">IS110 family transposase</fullName>
    </submittedName>
</protein>
<keyword evidence="1" id="KW-0175">Coiled coil</keyword>